<dbReference type="SMART" id="SM00895">
    <property type="entry name" value="FCD"/>
    <property type="match status" value="1"/>
</dbReference>
<evidence type="ECO:0000256" key="1">
    <source>
        <dbReference type="ARBA" id="ARBA00023015"/>
    </source>
</evidence>
<name>A3K770_SAGS3</name>
<dbReference type="Gene3D" id="1.10.10.10">
    <property type="entry name" value="Winged helix-like DNA-binding domain superfamily/Winged helix DNA-binding domain"/>
    <property type="match status" value="1"/>
</dbReference>
<accession>A3K770</accession>
<evidence type="ECO:0000256" key="3">
    <source>
        <dbReference type="ARBA" id="ARBA00023163"/>
    </source>
</evidence>
<dbReference type="PANTHER" id="PTHR43537:SF39">
    <property type="entry name" value="HTH-TYPE TRANSCRIPTIONAL REGULATOR MCBR"/>
    <property type="match status" value="1"/>
</dbReference>
<protein>
    <submittedName>
        <fullName evidence="5">Transcriptional regulator, GntR family protein</fullName>
    </submittedName>
</protein>
<evidence type="ECO:0000313" key="5">
    <source>
        <dbReference type="EMBL" id="EBA06829.1"/>
    </source>
</evidence>
<organism evidence="5 6">
    <name type="scientific">Sagittula stellata (strain ATCC 700073 / DSM 11524 / E-37)</name>
    <dbReference type="NCBI Taxonomy" id="388399"/>
    <lineage>
        <taxon>Bacteria</taxon>
        <taxon>Pseudomonadati</taxon>
        <taxon>Pseudomonadota</taxon>
        <taxon>Alphaproteobacteria</taxon>
        <taxon>Rhodobacterales</taxon>
        <taxon>Roseobacteraceae</taxon>
        <taxon>Sagittula</taxon>
    </lineage>
</organism>
<evidence type="ECO:0000256" key="2">
    <source>
        <dbReference type="ARBA" id="ARBA00023125"/>
    </source>
</evidence>
<dbReference type="AlphaFoldDB" id="A3K770"/>
<dbReference type="InterPro" id="IPR036390">
    <property type="entry name" value="WH_DNA-bd_sf"/>
</dbReference>
<sequence>MKADLGQIETLTMQTQVYLRLREALFTGHFSPGESLTIRNLAETLGVSPMPVREALQRLVAERALVQMPNRTFRVSPFTPKMFRELMRVRMSVEGLAADQAARNMTPEVLERLREINQDMIRGVEIDDATMIMNANREFHFKLYDAAGMPQLMDIINGVWLRAGPYLMNAHRKLADPLPFYRAGTSFHERFLAAAEKHEPKAAARAIACDIWHSARHFRFNMELVNAAEKTAKTRAKRASKPTEEDGK</sequence>
<dbReference type="Pfam" id="PF07729">
    <property type="entry name" value="FCD"/>
    <property type="match status" value="1"/>
</dbReference>
<dbReference type="SUPFAM" id="SSF48008">
    <property type="entry name" value="GntR ligand-binding domain-like"/>
    <property type="match status" value="1"/>
</dbReference>
<gene>
    <name evidence="5" type="ORF">SSE37_00120</name>
</gene>
<reference evidence="5 6" key="1">
    <citation type="submission" date="2006-06" db="EMBL/GenBank/DDBJ databases">
        <authorList>
            <person name="Moran M.A."/>
            <person name="Ferriera S."/>
            <person name="Johnson J."/>
            <person name="Kravitz S."/>
            <person name="Beeson K."/>
            <person name="Sutton G."/>
            <person name="Rogers Y.-H."/>
            <person name="Friedman R."/>
            <person name="Frazier M."/>
            <person name="Venter J.C."/>
        </authorList>
    </citation>
    <scope>NUCLEOTIDE SEQUENCE [LARGE SCALE GENOMIC DNA]</scope>
    <source>
        <strain evidence="5 6">E-37</strain>
    </source>
</reference>
<keyword evidence="3" id="KW-0804">Transcription</keyword>
<dbReference type="Pfam" id="PF00392">
    <property type="entry name" value="GntR"/>
    <property type="match status" value="1"/>
</dbReference>
<evidence type="ECO:0000259" key="4">
    <source>
        <dbReference type="PROSITE" id="PS50949"/>
    </source>
</evidence>
<feature type="domain" description="HTH gntR-type" evidence="4">
    <location>
        <begin position="11"/>
        <end position="78"/>
    </location>
</feature>
<dbReference type="CDD" id="cd07377">
    <property type="entry name" value="WHTH_GntR"/>
    <property type="match status" value="1"/>
</dbReference>
<dbReference type="OrthoDB" id="9815654at2"/>
<evidence type="ECO:0000313" key="6">
    <source>
        <dbReference type="Proteomes" id="UP000005713"/>
    </source>
</evidence>
<dbReference type="PANTHER" id="PTHR43537">
    <property type="entry name" value="TRANSCRIPTIONAL REGULATOR, GNTR FAMILY"/>
    <property type="match status" value="1"/>
</dbReference>
<dbReference type="PROSITE" id="PS50949">
    <property type="entry name" value="HTH_GNTR"/>
    <property type="match status" value="1"/>
</dbReference>
<comment type="caution">
    <text evidence="5">The sequence shown here is derived from an EMBL/GenBank/DDBJ whole genome shotgun (WGS) entry which is preliminary data.</text>
</comment>
<dbReference type="Gene3D" id="1.20.120.530">
    <property type="entry name" value="GntR ligand-binding domain-like"/>
    <property type="match status" value="1"/>
</dbReference>
<dbReference type="RefSeq" id="WP_005861453.1">
    <property type="nucleotide sequence ID" value="NZ_AAYA01000012.1"/>
</dbReference>
<keyword evidence="2" id="KW-0238">DNA-binding</keyword>
<dbReference type="InterPro" id="IPR008920">
    <property type="entry name" value="TF_FadR/GntR_C"/>
</dbReference>
<dbReference type="GO" id="GO:0003700">
    <property type="term" value="F:DNA-binding transcription factor activity"/>
    <property type="evidence" value="ECO:0007669"/>
    <property type="project" value="InterPro"/>
</dbReference>
<proteinExistence type="predicted"/>
<dbReference type="EMBL" id="AAYA01000012">
    <property type="protein sequence ID" value="EBA06829.1"/>
    <property type="molecule type" value="Genomic_DNA"/>
</dbReference>
<dbReference type="Proteomes" id="UP000005713">
    <property type="component" value="Unassembled WGS sequence"/>
</dbReference>
<dbReference type="eggNOG" id="COG1802">
    <property type="taxonomic scope" value="Bacteria"/>
</dbReference>
<dbReference type="SMART" id="SM00345">
    <property type="entry name" value="HTH_GNTR"/>
    <property type="match status" value="1"/>
</dbReference>
<dbReference type="InterPro" id="IPR036388">
    <property type="entry name" value="WH-like_DNA-bd_sf"/>
</dbReference>
<keyword evidence="1" id="KW-0805">Transcription regulation</keyword>
<dbReference type="InterPro" id="IPR011711">
    <property type="entry name" value="GntR_C"/>
</dbReference>
<dbReference type="SUPFAM" id="SSF46785">
    <property type="entry name" value="Winged helix' DNA-binding domain"/>
    <property type="match status" value="1"/>
</dbReference>
<dbReference type="GO" id="GO:0003677">
    <property type="term" value="F:DNA binding"/>
    <property type="evidence" value="ECO:0007669"/>
    <property type="project" value="UniProtKB-KW"/>
</dbReference>
<dbReference type="InterPro" id="IPR000524">
    <property type="entry name" value="Tscrpt_reg_HTH_GntR"/>
</dbReference>
<keyword evidence="6" id="KW-1185">Reference proteome</keyword>